<dbReference type="CDD" id="cd00009">
    <property type="entry name" value="AAA"/>
    <property type="match status" value="1"/>
</dbReference>
<dbReference type="Gene3D" id="1.20.272.10">
    <property type="match status" value="1"/>
</dbReference>
<evidence type="ECO:0000313" key="13">
    <source>
        <dbReference type="EMBL" id="KKQ73687.1"/>
    </source>
</evidence>
<dbReference type="Pfam" id="PF12169">
    <property type="entry name" value="DNA_pol3_gamma3"/>
    <property type="match status" value="1"/>
</dbReference>
<evidence type="ECO:0000256" key="3">
    <source>
        <dbReference type="ARBA" id="ARBA00022695"/>
    </source>
</evidence>
<dbReference type="EC" id="2.7.7.7" evidence="11"/>
<dbReference type="Gene3D" id="3.40.50.300">
    <property type="entry name" value="P-loop containing nucleotide triphosphate hydrolases"/>
    <property type="match status" value="1"/>
</dbReference>
<dbReference type="InterPro" id="IPR027417">
    <property type="entry name" value="P-loop_NTPase"/>
</dbReference>
<dbReference type="PANTHER" id="PTHR11669:SF0">
    <property type="entry name" value="PROTEIN STICHEL-LIKE 2"/>
    <property type="match status" value="1"/>
</dbReference>
<evidence type="ECO:0000256" key="10">
    <source>
        <dbReference type="ARBA" id="ARBA00049244"/>
    </source>
</evidence>
<dbReference type="NCBIfam" id="TIGR02397">
    <property type="entry name" value="dnaX_nterm"/>
    <property type="match status" value="1"/>
</dbReference>
<keyword evidence="8 11" id="KW-0067">ATP-binding</keyword>
<sequence>MVLYRKYRPQKFVDIVGQEHIKVTLANALASKKFGHGYLFAGPKGSGKTTIARILAKALNCTGRKLGKDSFEPCNKCVSCKEVTTGKALDLIEIDAASNRGIDEIRILREKIRFAPTSSAYKIYIIDEVHMLTREAFNALLKTLEEPPPHAIFLMATTEPQKILPTILSRVQRFDFHKATLEEITKLLEKIVKAEEIKIDEEAIQLLAQLSFGSYRDSLSLLEQISSVRQTSVSKITLEQIQQILGLAQEKSIFDFTKYLAEKNRHKLFEILSKLYFQGVEMENFTIKLIELLRKIALYKLGENQLYDLTKDQKEMVINFSEKFEIDDLMALIEKLTKVLPQVKSANLPTLPLEMIVFELTQNNASTDYRLPTTKKKKPKLKIKDDKEDIKLPKINYKVGSHDFWPHVITEARSHNHHLAALLRDAALAKSDTETITLAFKFKFHSDIISGKKNTQLIEGMIQKITGKNYQLVCIVDPDLVIKKPTDSDEELLNGAKEVFEVD</sequence>
<dbReference type="InterPro" id="IPR045085">
    <property type="entry name" value="HLD_clamp_pol_III_gamma_tau"/>
</dbReference>
<comment type="subunit">
    <text evidence="11">DNA polymerase III contains a core (composed of alpha, epsilon and theta chains) that associates with a tau subunit. This core dimerizes to form the POLIII' complex. PolIII' associates with the gamma complex (composed of gamma, delta, delta', psi and chi chains) and with the beta chain to form the complete DNA polymerase III complex.</text>
</comment>
<dbReference type="GO" id="GO:0003887">
    <property type="term" value="F:DNA-directed DNA polymerase activity"/>
    <property type="evidence" value="ECO:0007669"/>
    <property type="project" value="UniProtKB-KW"/>
</dbReference>
<dbReference type="GO" id="GO:0009360">
    <property type="term" value="C:DNA polymerase III complex"/>
    <property type="evidence" value="ECO:0007669"/>
    <property type="project" value="InterPro"/>
</dbReference>
<gene>
    <name evidence="11" type="primary">dnaX</name>
    <name evidence="13" type="ORF">US94_C0028G0005</name>
</gene>
<dbReference type="SUPFAM" id="SSF48019">
    <property type="entry name" value="post-AAA+ oligomerization domain-like"/>
    <property type="match status" value="1"/>
</dbReference>
<dbReference type="Proteomes" id="UP000034498">
    <property type="component" value="Unassembled WGS sequence"/>
</dbReference>
<proteinExistence type="inferred from homology"/>
<dbReference type="Pfam" id="PF22608">
    <property type="entry name" value="DNAX_ATPase_lid"/>
    <property type="match status" value="1"/>
</dbReference>
<reference evidence="13 14" key="1">
    <citation type="journal article" date="2015" name="Nature">
        <title>rRNA introns, odd ribosomes, and small enigmatic genomes across a large radiation of phyla.</title>
        <authorList>
            <person name="Brown C.T."/>
            <person name="Hug L.A."/>
            <person name="Thomas B.C."/>
            <person name="Sharon I."/>
            <person name="Castelle C.J."/>
            <person name="Singh A."/>
            <person name="Wilkins M.J."/>
            <person name="Williams K.H."/>
            <person name="Banfield J.F."/>
        </authorList>
    </citation>
    <scope>NUCLEOTIDE SEQUENCE [LARGE SCALE GENOMIC DNA]</scope>
</reference>
<comment type="caution">
    <text evidence="13">The sequence shown here is derived from an EMBL/GenBank/DDBJ whole genome shotgun (WGS) entry which is preliminary data.</text>
</comment>
<dbReference type="Pfam" id="PF13177">
    <property type="entry name" value="DNA_pol3_delta2"/>
    <property type="match status" value="1"/>
</dbReference>
<evidence type="ECO:0000256" key="4">
    <source>
        <dbReference type="ARBA" id="ARBA00022705"/>
    </source>
</evidence>
<dbReference type="GO" id="GO:0003677">
    <property type="term" value="F:DNA binding"/>
    <property type="evidence" value="ECO:0007669"/>
    <property type="project" value="InterPro"/>
</dbReference>
<protein>
    <recommendedName>
        <fullName evidence="11">DNA polymerase III subunit gamma/tau</fullName>
        <ecNumber evidence="11">2.7.7.7</ecNumber>
    </recommendedName>
</protein>
<keyword evidence="4 11" id="KW-0235">DNA replication</keyword>
<evidence type="ECO:0000256" key="7">
    <source>
        <dbReference type="ARBA" id="ARBA00022833"/>
    </source>
</evidence>
<dbReference type="Gene3D" id="1.10.8.60">
    <property type="match status" value="1"/>
</dbReference>
<dbReference type="SMART" id="SM00382">
    <property type="entry name" value="AAA"/>
    <property type="match status" value="1"/>
</dbReference>
<evidence type="ECO:0000256" key="6">
    <source>
        <dbReference type="ARBA" id="ARBA00022741"/>
    </source>
</evidence>
<dbReference type="FunFam" id="3.40.50.300:FF:000014">
    <property type="entry name" value="DNA polymerase III subunit gamma/tau"/>
    <property type="match status" value="1"/>
</dbReference>
<keyword evidence="6 11" id="KW-0547">Nucleotide-binding</keyword>
<keyword evidence="7" id="KW-0862">Zinc</keyword>
<evidence type="ECO:0000259" key="12">
    <source>
        <dbReference type="SMART" id="SM00382"/>
    </source>
</evidence>
<dbReference type="AlphaFoldDB" id="A0A0G0K4H6"/>
<dbReference type="GO" id="GO:0046872">
    <property type="term" value="F:metal ion binding"/>
    <property type="evidence" value="ECO:0007669"/>
    <property type="project" value="UniProtKB-KW"/>
</dbReference>
<dbReference type="GO" id="GO:0005524">
    <property type="term" value="F:ATP binding"/>
    <property type="evidence" value="ECO:0007669"/>
    <property type="project" value="UniProtKB-KW"/>
</dbReference>
<dbReference type="InterPro" id="IPR003593">
    <property type="entry name" value="AAA+_ATPase"/>
</dbReference>
<dbReference type="InterPro" id="IPR050238">
    <property type="entry name" value="DNA_Rep/Repair_Clamp_Loader"/>
</dbReference>
<comment type="catalytic activity">
    <reaction evidence="10 11">
        <text>DNA(n) + a 2'-deoxyribonucleoside 5'-triphosphate = DNA(n+1) + diphosphate</text>
        <dbReference type="Rhea" id="RHEA:22508"/>
        <dbReference type="Rhea" id="RHEA-COMP:17339"/>
        <dbReference type="Rhea" id="RHEA-COMP:17340"/>
        <dbReference type="ChEBI" id="CHEBI:33019"/>
        <dbReference type="ChEBI" id="CHEBI:61560"/>
        <dbReference type="ChEBI" id="CHEBI:173112"/>
        <dbReference type="EC" id="2.7.7.7"/>
    </reaction>
</comment>
<dbReference type="NCBIfam" id="NF004046">
    <property type="entry name" value="PRK05563.1"/>
    <property type="match status" value="1"/>
</dbReference>
<dbReference type="InterPro" id="IPR022754">
    <property type="entry name" value="DNA_pol_III_gamma-3"/>
</dbReference>
<keyword evidence="5" id="KW-0479">Metal-binding</keyword>
<evidence type="ECO:0000256" key="2">
    <source>
        <dbReference type="ARBA" id="ARBA00022679"/>
    </source>
</evidence>
<evidence type="ECO:0000313" key="14">
    <source>
        <dbReference type="Proteomes" id="UP000034498"/>
    </source>
</evidence>
<dbReference type="CDD" id="cd18137">
    <property type="entry name" value="HLD_clamp_pol_III_gamma_tau"/>
    <property type="match status" value="1"/>
</dbReference>
<dbReference type="STRING" id="1618336.US94_C0028G0005"/>
<comment type="function">
    <text evidence="11">DNA polymerase III is a complex, multichain enzyme responsible for most of the replicative synthesis in bacteria. This DNA polymerase also exhibits 3' to 5' exonuclease activity.</text>
</comment>
<evidence type="ECO:0000256" key="8">
    <source>
        <dbReference type="ARBA" id="ARBA00022840"/>
    </source>
</evidence>
<keyword evidence="2 11" id="KW-0808">Transferase</keyword>
<evidence type="ECO:0000256" key="11">
    <source>
        <dbReference type="RuleBase" id="RU364063"/>
    </source>
</evidence>
<dbReference type="GO" id="GO:0006261">
    <property type="term" value="P:DNA-templated DNA replication"/>
    <property type="evidence" value="ECO:0007669"/>
    <property type="project" value="TreeGrafter"/>
</dbReference>
<name>A0A0G0K4H6_9BACT</name>
<keyword evidence="9 11" id="KW-0239">DNA-directed DNA polymerase</keyword>
<dbReference type="InterPro" id="IPR008921">
    <property type="entry name" value="DNA_pol3_clamp-load_cplx_C"/>
</dbReference>
<dbReference type="EMBL" id="LBUX01000028">
    <property type="protein sequence ID" value="KKQ73687.1"/>
    <property type="molecule type" value="Genomic_DNA"/>
</dbReference>
<accession>A0A0G0K4H6</accession>
<organism evidence="13 14">
    <name type="scientific">Berkelbacteria bacterium GW2011_GWB1_38_5</name>
    <dbReference type="NCBI Taxonomy" id="1618336"/>
    <lineage>
        <taxon>Bacteria</taxon>
        <taxon>Candidatus Berkelbacteria</taxon>
    </lineage>
</organism>
<dbReference type="InterPro" id="IPR012763">
    <property type="entry name" value="DNA_pol_III_sug/sutau_N"/>
</dbReference>
<keyword evidence="3 11" id="KW-0548">Nucleotidyltransferase</keyword>
<comment type="similarity">
    <text evidence="1 11">Belongs to the DnaX/STICHEL family.</text>
</comment>
<feature type="domain" description="AAA+ ATPase" evidence="12">
    <location>
        <begin position="34"/>
        <end position="185"/>
    </location>
</feature>
<evidence type="ECO:0000256" key="1">
    <source>
        <dbReference type="ARBA" id="ARBA00006360"/>
    </source>
</evidence>
<dbReference type="PANTHER" id="PTHR11669">
    <property type="entry name" value="REPLICATION FACTOR C / DNA POLYMERASE III GAMMA-TAU SUBUNIT"/>
    <property type="match status" value="1"/>
</dbReference>
<dbReference type="SUPFAM" id="SSF52540">
    <property type="entry name" value="P-loop containing nucleoside triphosphate hydrolases"/>
    <property type="match status" value="1"/>
</dbReference>
<evidence type="ECO:0000256" key="9">
    <source>
        <dbReference type="ARBA" id="ARBA00022932"/>
    </source>
</evidence>
<evidence type="ECO:0000256" key="5">
    <source>
        <dbReference type="ARBA" id="ARBA00022723"/>
    </source>
</evidence>
<dbReference type="PATRIC" id="fig|1618336.3.peg.442"/>